<proteinExistence type="predicted"/>
<organism evidence="1 2">
    <name type="scientific">Paraburkholderia metrosideri</name>
    <dbReference type="NCBI Taxonomy" id="580937"/>
    <lineage>
        <taxon>Bacteria</taxon>
        <taxon>Pseudomonadati</taxon>
        <taxon>Pseudomonadota</taxon>
        <taxon>Betaproteobacteria</taxon>
        <taxon>Burkholderiales</taxon>
        <taxon>Burkholderiaceae</taxon>
        <taxon>Paraburkholderia</taxon>
    </lineage>
</organism>
<protein>
    <submittedName>
        <fullName evidence="1">Uncharacterized protein</fullName>
    </submittedName>
</protein>
<comment type="caution">
    <text evidence="1">The sequence shown here is derived from an EMBL/GenBank/DDBJ whole genome shotgun (WGS) entry which is preliminary data.</text>
</comment>
<dbReference type="EMBL" id="JAQQCF010000029">
    <property type="protein sequence ID" value="MFM0640495.1"/>
    <property type="molecule type" value="Genomic_DNA"/>
</dbReference>
<keyword evidence="2" id="KW-1185">Reference proteome</keyword>
<name>A0ABW9DYP3_9BURK</name>
<reference evidence="1 2" key="1">
    <citation type="journal article" date="2024" name="Chem. Sci.">
        <title>Discovery of megapolipeptins by genome mining of a Burkholderiales bacteria collection.</title>
        <authorList>
            <person name="Paulo B.S."/>
            <person name="Recchia M.J.J."/>
            <person name="Lee S."/>
            <person name="Fergusson C.H."/>
            <person name="Romanowski S.B."/>
            <person name="Hernandez A."/>
            <person name="Krull N."/>
            <person name="Liu D.Y."/>
            <person name="Cavanagh H."/>
            <person name="Bos A."/>
            <person name="Gray C.A."/>
            <person name="Murphy B.T."/>
            <person name="Linington R.G."/>
            <person name="Eustaquio A.S."/>
        </authorList>
    </citation>
    <scope>NUCLEOTIDE SEQUENCE [LARGE SCALE GENOMIC DNA]</scope>
    <source>
        <strain evidence="1 2">RL17-338-BIC-A</strain>
    </source>
</reference>
<dbReference type="RefSeq" id="WP_408339184.1">
    <property type="nucleotide sequence ID" value="NZ_JAQQCF010000029.1"/>
</dbReference>
<accession>A0ABW9DYP3</accession>
<evidence type="ECO:0000313" key="2">
    <source>
        <dbReference type="Proteomes" id="UP001629432"/>
    </source>
</evidence>
<evidence type="ECO:0000313" key="1">
    <source>
        <dbReference type="EMBL" id="MFM0640495.1"/>
    </source>
</evidence>
<sequence length="61" mass="6692">MGFSKIQTACYMQGGAVAFCCDLNISVTIVETCRAQITVRFNDHDVVETSRFAIERSGENG</sequence>
<gene>
    <name evidence="1" type="ORF">PQQ63_27735</name>
</gene>
<dbReference type="Proteomes" id="UP001629432">
    <property type="component" value="Unassembled WGS sequence"/>
</dbReference>